<feature type="compositionally biased region" description="Basic and acidic residues" evidence="2">
    <location>
        <begin position="646"/>
        <end position="656"/>
    </location>
</feature>
<gene>
    <name evidence="3" type="ORF">QSP1433_LOCUS7014</name>
</gene>
<feature type="coiled-coil region" evidence="1">
    <location>
        <begin position="1043"/>
        <end position="1070"/>
    </location>
</feature>
<feature type="compositionally biased region" description="Basic residues" evidence="2">
    <location>
        <begin position="219"/>
        <end position="229"/>
    </location>
</feature>
<keyword evidence="1" id="KW-0175">Coiled coil</keyword>
<feature type="region of interest" description="Disordered" evidence="2">
    <location>
        <begin position="1"/>
        <end position="94"/>
    </location>
</feature>
<protein>
    <recommendedName>
        <fullName evidence="4">Spc7 kinetochore protein domain-containing protein</fullName>
    </recommendedName>
</protein>
<feature type="compositionally biased region" description="Low complexity" evidence="2">
    <location>
        <begin position="472"/>
        <end position="482"/>
    </location>
</feature>
<reference evidence="3" key="1">
    <citation type="submission" date="2021-01" db="EMBL/GenBank/DDBJ databases">
        <authorList>
            <person name="Corre E."/>
            <person name="Pelletier E."/>
            <person name="Niang G."/>
            <person name="Scheremetjew M."/>
            <person name="Finn R."/>
            <person name="Kale V."/>
            <person name="Holt S."/>
            <person name="Cochrane G."/>
            <person name="Meng A."/>
            <person name="Brown T."/>
            <person name="Cohen L."/>
        </authorList>
    </citation>
    <scope>NUCLEOTIDE SEQUENCE</scope>
    <source>
        <strain evidence="3">NY070348D</strain>
    </source>
</reference>
<feature type="compositionally biased region" description="Low complexity" evidence="2">
    <location>
        <begin position="329"/>
        <end position="348"/>
    </location>
</feature>
<evidence type="ECO:0000256" key="2">
    <source>
        <dbReference type="SAM" id="MobiDB-lite"/>
    </source>
</evidence>
<evidence type="ECO:0000313" key="3">
    <source>
        <dbReference type="EMBL" id="CAD9680726.1"/>
    </source>
</evidence>
<evidence type="ECO:0008006" key="4">
    <source>
        <dbReference type="Google" id="ProtNLM"/>
    </source>
</evidence>
<feature type="compositionally biased region" description="Polar residues" evidence="2">
    <location>
        <begin position="62"/>
        <end position="71"/>
    </location>
</feature>
<feature type="compositionally biased region" description="Low complexity" evidence="2">
    <location>
        <begin position="706"/>
        <end position="715"/>
    </location>
</feature>
<feature type="compositionally biased region" description="Basic residues" evidence="2">
    <location>
        <begin position="242"/>
        <end position="255"/>
    </location>
</feature>
<feature type="compositionally biased region" description="Polar residues" evidence="2">
    <location>
        <begin position="495"/>
        <end position="516"/>
    </location>
</feature>
<feature type="compositionally biased region" description="Basic and acidic residues" evidence="2">
    <location>
        <begin position="174"/>
        <end position="193"/>
    </location>
</feature>
<feature type="compositionally biased region" description="Acidic residues" evidence="2">
    <location>
        <begin position="163"/>
        <end position="173"/>
    </location>
</feature>
<feature type="compositionally biased region" description="Polar residues" evidence="2">
    <location>
        <begin position="630"/>
        <end position="640"/>
    </location>
</feature>
<name>A0A7S2WDT5_9STRA</name>
<evidence type="ECO:0000256" key="1">
    <source>
        <dbReference type="SAM" id="Coils"/>
    </source>
</evidence>
<organism evidence="3">
    <name type="scientific">Mucochytrium quahogii</name>
    <dbReference type="NCBI Taxonomy" id="96639"/>
    <lineage>
        <taxon>Eukaryota</taxon>
        <taxon>Sar</taxon>
        <taxon>Stramenopiles</taxon>
        <taxon>Bigyra</taxon>
        <taxon>Labyrinthulomycetes</taxon>
        <taxon>Thraustochytrida</taxon>
        <taxon>Thraustochytriidae</taxon>
        <taxon>Mucochytrium</taxon>
    </lineage>
</organism>
<dbReference type="EMBL" id="HBHK01011215">
    <property type="protein sequence ID" value="CAD9680726.1"/>
    <property type="molecule type" value="Transcribed_RNA"/>
</dbReference>
<feature type="compositionally biased region" description="Low complexity" evidence="2">
    <location>
        <begin position="665"/>
        <end position="679"/>
    </location>
</feature>
<proteinExistence type="predicted"/>
<feature type="region of interest" description="Disordered" evidence="2">
    <location>
        <begin position="563"/>
        <end position="586"/>
    </location>
</feature>
<feature type="compositionally biased region" description="Basic and acidic residues" evidence="2">
    <location>
        <begin position="384"/>
        <end position="394"/>
    </location>
</feature>
<feature type="compositionally biased region" description="Basic and acidic residues" evidence="2">
    <location>
        <begin position="483"/>
        <end position="494"/>
    </location>
</feature>
<feature type="compositionally biased region" description="Basic and acidic residues" evidence="2">
    <location>
        <begin position="746"/>
        <end position="774"/>
    </location>
</feature>
<feature type="region of interest" description="Disordered" evidence="2">
    <location>
        <begin position="106"/>
        <end position="255"/>
    </location>
</feature>
<feature type="compositionally biased region" description="Polar residues" evidence="2">
    <location>
        <begin position="148"/>
        <end position="160"/>
    </location>
</feature>
<sequence>MRKFKEGQRQPLMDLGQGAGVTPSRKSPLRKKARVGEDVSTEPPVGNTPDSNKSGPALGISEVSSNESASTPGMDMLELNTRRNSLRPLKEDETLTLDAFQNMLDAARDDEIDSPYAPNRASRSTKGTPKDDESPEQSTKKKKGGRRNTASPSMLQQMLQDMSDSEDDNEELLEAARRGKEKAQRLTCDDEKLYISPLRTSETTESPDETPPIALRTRNSARKQKKQKSAIKPTPLRSCISARKKKPVASSIKKKSVVFGSPDAAEFDTLDPVKGGVTPLNKTYTRKRFKMEERLEAIEQGDLIEEDGETALNSSILATWEEEDEEAESSSTSSRSRKSGSSNSSGGSDRQRQKDSGSSRRSRRRNSSIGLRPMTNDNEVDPTSTKRLDEKFDEVANLQPKSAPPPSPGTAERLFQEGKGVPLVKSQSDTRGSKEFANIVESPQSTVCRSPPGQDDGDETLDFETFKEMMRSSPGSTTTTPSKEGESKEGEHTQELGTLSQLASFDTPDRTSQQPALATPEDRTVELGSLSDLAALSSGKKNGRKNVVFPGEDQTVELGALGDLAKLTPSPAPSRAGTTTPRTPEEDATMELGSLNELARFSGASKRVAQYTAEMEGVEENTVELGSLGQLASLTPQTPDTPAEPIGRRVEEKSERQPSPNLRLSFSSMTSSATKSVSSGDNTNTPNNRKSKLLDAAAMLDDFVNSPASSVAPSPHVERTKPKEVTPVPMEVHENVPETQIGGDTSEQHENTDMSEPVEQHESIPVDEPTEQHENTPVNEPSTPENVAVFAAKRTLPRTPLVPVDTNKDKGVCTNSPKLSKEQNCVQKAELVVPTPQTKATEEPELITALDALKICEIEFECVNTLVDGPEDFVCKSAAESDLNMDLLTPTLLQQSCTFSSDMYGIQWGCNEFRDRVTVAKRTISNLSAALEQAKLTEVDSSTKANVSSIYQAALVEAEMTICDLEKKSIALSRQAANEHVSLLKEDAQILQDGIERLELALTELTSKISQIEKSVALKTQLEDASRDLVDANEVNTEMLMNEKKLIEQKQDLQLRIEGYQASISKAEQKQAQISMLTQTIADGHGMQAILDVAHGLHTWRLHHATATVVVFALDQASGTSDFLSIELDETPRILRVSEDHCTSAEQQELSGDQVDSDEHSTIEVQIESIISHRVSKRARMLNEQFVGKPPSHIPNILQELDFEFGRLMDLLTEICGICESPTSTPSYLRLGTHDSIDLALEILVASASAVIDVRFSIKQGYPLVHDSCNTAFEITSQQNIDDLTKGLNQALKLDQPSFSPLTDIWENVTSTLSGAQS</sequence>
<feature type="compositionally biased region" description="Basic and acidic residues" evidence="2">
    <location>
        <begin position="349"/>
        <end position="358"/>
    </location>
</feature>
<feature type="region of interest" description="Disordered" evidence="2">
    <location>
        <begin position="299"/>
        <end position="525"/>
    </location>
</feature>
<feature type="region of interest" description="Disordered" evidence="2">
    <location>
        <begin position="626"/>
        <end position="783"/>
    </location>
</feature>
<feature type="coiled-coil region" evidence="1">
    <location>
        <begin position="981"/>
        <end position="1015"/>
    </location>
</feature>
<accession>A0A7S2WDT5</accession>